<feature type="transmembrane region" description="Helical" evidence="7">
    <location>
        <begin position="285"/>
        <end position="303"/>
    </location>
</feature>
<comment type="caution">
    <text evidence="9">The sequence shown here is derived from an EMBL/GenBank/DDBJ whole genome shotgun (WGS) entry which is preliminary data.</text>
</comment>
<evidence type="ECO:0000256" key="5">
    <source>
        <dbReference type="ARBA" id="ARBA00023136"/>
    </source>
</evidence>
<dbReference type="EMBL" id="JARACI010000490">
    <property type="protein sequence ID" value="MDD9205436.1"/>
    <property type="molecule type" value="Genomic_DNA"/>
</dbReference>
<dbReference type="Pfam" id="PF05425">
    <property type="entry name" value="CopD"/>
    <property type="match status" value="1"/>
</dbReference>
<dbReference type="PANTHER" id="PTHR34820">
    <property type="entry name" value="INNER MEMBRANE PROTEIN YEBZ"/>
    <property type="match status" value="1"/>
</dbReference>
<feature type="transmembrane region" description="Helical" evidence="7">
    <location>
        <begin position="165"/>
        <end position="183"/>
    </location>
</feature>
<keyword evidence="3 7" id="KW-0812">Transmembrane</keyword>
<sequence length="304" mass="30946">MADPSLRRRARTFVTGGLVLALVAAVGGLLLSGDAGPTALFDPGPLVRWGLPAVTVGVDVAATVTIGAFALCALVLRRPAPVGTAPSRAARAPQPAAAGTEHQPDGTAWRQAALVGTVAAVAWAILQAGQLLLTHASITGSGIGGEQYGAQLFQFLTEIELGRTLAWSVVLSAVVAVAAVAVAGYTSAAWAAVVAVVALVPTAMTGHSAGATGHELAVSSLWMHLVGVCLWLGGLVVLLLVAHRTGPLLPDAVDRYSRMALWSFVLVAVSGAANAWLRLGAPTELVTTPYGVLLLTKILLFVAL</sequence>
<feature type="region of interest" description="Disordered" evidence="6">
    <location>
        <begin position="86"/>
        <end position="105"/>
    </location>
</feature>
<feature type="transmembrane region" description="Helical" evidence="7">
    <location>
        <begin position="51"/>
        <end position="76"/>
    </location>
</feature>
<evidence type="ECO:0000259" key="8">
    <source>
        <dbReference type="Pfam" id="PF05425"/>
    </source>
</evidence>
<dbReference type="InterPro" id="IPR008457">
    <property type="entry name" value="Cu-R_CopD_dom"/>
</dbReference>
<feature type="transmembrane region" description="Helical" evidence="7">
    <location>
        <begin position="221"/>
        <end position="241"/>
    </location>
</feature>
<evidence type="ECO:0000256" key="4">
    <source>
        <dbReference type="ARBA" id="ARBA00022989"/>
    </source>
</evidence>
<gene>
    <name evidence="9" type="ORF">PU560_03005</name>
</gene>
<organism evidence="9 10">
    <name type="scientific">Georgenia halotolerans</name>
    <dbReference type="NCBI Taxonomy" id="3028317"/>
    <lineage>
        <taxon>Bacteria</taxon>
        <taxon>Bacillati</taxon>
        <taxon>Actinomycetota</taxon>
        <taxon>Actinomycetes</taxon>
        <taxon>Micrococcales</taxon>
        <taxon>Bogoriellaceae</taxon>
        <taxon>Georgenia</taxon>
    </lineage>
</organism>
<feature type="transmembrane region" description="Helical" evidence="7">
    <location>
        <begin position="261"/>
        <end position="279"/>
    </location>
</feature>
<feature type="transmembrane region" description="Helical" evidence="7">
    <location>
        <begin position="12"/>
        <end position="31"/>
    </location>
</feature>
<feature type="domain" description="Copper resistance protein D" evidence="8">
    <location>
        <begin position="252"/>
        <end position="304"/>
    </location>
</feature>
<accession>A0ABT5TX27</accession>
<evidence type="ECO:0000256" key="1">
    <source>
        <dbReference type="ARBA" id="ARBA00004651"/>
    </source>
</evidence>
<evidence type="ECO:0000256" key="3">
    <source>
        <dbReference type="ARBA" id="ARBA00022692"/>
    </source>
</evidence>
<feature type="transmembrane region" description="Helical" evidence="7">
    <location>
        <begin position="112"/>
        <end position="133"/>
    </location>
</feature>
<evidence type="ECO:0000256" key="6">
    <source>
        <dbReference type="SAM" id="MobiDB-lite"/>
    </source>
</evidence>
<evidence type="ECO:0000313" key="9">
    <source>
        <dbReference type="EMBL" id="MDD9205436.1"/>
    </source>
</evidence>
<feature type="transmembrane region" description="Helical" evidence="7">
    <location>
        <begin position="190"/>
        <end position="209"/>
    </location>
</feature>
<feature type="compositionally biased region" description="Low complexity" evidence="6">
    <location>
        <begin position="86"/>
        <end position="98"/>
    </location>
</feature>
<name>A0ABT5TX27_9MICO</name>
<protein>
    <submittedName>
        <fullName evidence="9">CopD family protein</fullName>
    </submittedName>
</protein>
<evidence type="ECO:0000313" key="10">
    <source>
        <dbReference type="Proteomes" id="UP001165561"/>
    </source>
</evidence>
<evidence type="ECO:0000256" key="2">
    <source>
        <dbReference type="ARBA" id="ARBA00022475"/>
    </source>
</evidence>
<reference evidence="9" key="1">
    <citation type="submission" date="2023-02" db="EMBL/GenBank/DDBJ databases">
        <title>Georgenia sp.10Sc9-8, isolated from a soil sample collected from the Taklamakan desert.</title>
        <authorList>
            <person name="Liu S."/>
        </authorList>
    </citation>
    <scope>NUCLEOTIDE SEQUENCE</scope>
    <source>
        <strain evidence="9">10Sc9-8</strain>
    </source>
</reference>
<keyword evidence="2" id="KW-1003">Cell membrane</keyword>
<evidence type="ECO:0000256" key="7">
    <source>
        <dbReference type="SAM" id="Phobius"/>
    </source>
</evidence>
<keyword evidence="5 7" id="KW-0472">Membrane</keyword>
<keyword evidence="10" id="KW-1185">Reference proteome</keyword>
<feature type="non-terminal residue" evidence="9">
    <location>
        <position position="304"/>
    </location>
</feature>
<dbReference type="InterPro" id="IPR032694">
    <property type="entry name" value="CopC/D"/>
</dbReference>
<keyword evidence="4 7" id="KW-1133">Transmembrane helix</keyword>
<proteinExistence type="predicted"/>
<dbReference type="Proteomes" id="UP001165561">
    <property type="component" value="Unassembled WGS sequence"/>
</dbReference>
<dbReference type="PANTHER" id="PTHR34820:SF4">
    <property type="entry name" value="INNER MEMBRANE PROTEIN YEBZ"/>
    <property type="match status" value="1"/>
</dbReference>
<comment type="subcellular location">
    <subcellularLocation>
        <location evidence="1">Cell membrane</location>
        <topology evidence="1">Multi-pass membrane protein</topology>
    </subcellularLocation>
</comment>